<evidence type="ECO:0008006" key="4">
    <source>
        <dbReference type="Google" id="ProtNLM"/>
    </source>
</evidence>
<accession>A0A937XDY8</accession>
<keyword evidence="1" id="KW-0732">Signal</keyword>
<proteinExistence type="predicted"/>
<dbReference type="EMBL" id="VGIR01000052">
    <property type="protein sequence ID" value="MBM3331955.1"/>
    <property type="molecule type" value="Genomic_DNA"/>
</dbReference>
<evidence type="ECO:0000256" key="1">
    <source>
        <dbReference type="SAM" id="SignalP"/>
    </source>
</evidence>
<organism evidence="2 3">
    <name type="scientific">candidate division WOR-3 bacterium</name>
    <dbReference type="NCBI Taxonomy" id="2052148"/>
    <lineage>
        <taxon>Bacteria</taxon>
        <taxon>Bacteria division WOR-3</taxon>
    </lineage>
</organism>
<dbReference type="Proteomes" id="UP000779900">
    <property type="component" value="Unassembled WGS sequence"/>
</dbReference>
<reference evidence="2" key="1">
    <citation type="submission" date="2019-03" db="EMBL/GenBank/DDBJ databases">
        <title>Lake Tanganyika Metagenome-Assembled Genomes (MAGs).</title>
        <authorList>
            <person name="Tran P."/>
        </authorList>
    </citation>
    <scope>NUCLEOTIDE SEQUENCE</scope>
    <source>
        <strain evidence="2">K_DeepCast_150m_m2_040</strain>
    </source>
</reference>
<evidence type="ECO:0000313" key="3">
    <source>
        <dbReference type="Proteomes" id="UP000779900"/>
    </source>
</evidence>
<evidence type="ECO:0000313" key="2">
    <source>
        <dbReference type="EMBL" id="MBM3331955.1"/>
    </source>
</evidence>
<dbReference type="PANTHER" id="PTHR36842:SF1">
    <property type="entry name" value="PROTEIN TOLB"/>
    <property type="match status" value="1"/>
</dbReference>
<protein>
    <recommendedName>
        <fullName evidence="4">T9SS type A sorting domain-containing protein</fullName>
    </recommendedName>
</protein>
<name>A0A937XDY8_UNCW3</name>
<comment type="caution">
    <text evidence="2">The sequence shown here is derived from an EMBL/GenBank/DDBJ whole genome shotgun (WGS) entry which is preliminary data.</text>
</comment>
<sequence length="844" mass="89160">MRLSTLAMLAATALASANTGEFMVDPGVVYAPAEQNQLHAAMASNSANSLIAWADERSGSSSDIYGTRFVGQSASGTVLDAAGLVISAAANLQTLPAVSSDGTDYLVAWTDLRADSGDIYVCRVTSDGSVLDPEGIPVSTASGYQGEPAIAFDGTNYLVVWSDLRSVGADIYGARVTQDGSVLDPSGIALLTDSADQTAPAVCYDGSNVQLVWADTRNSPYGDIYGARVDSEGTLLDSAGFPISLAQDWQGSPAIALGIDEALVVWEDRRGGPTTDIYGSRITHDGEVLDSAGFAVATSTWYEFDPKIAFDGTQYLVVWTDAVAHGNVFGGRVATDGTVIDVPGFHISRGGEYAGSPAIAFDGMHRVVAWNDVRAGMADHSVSVARVDGDGNALDPMGIPVSNAAVSQKLPDAAFGATDFLVVWGESRAGTCDIYGVRVTPEGRVIDSTVVRISPSGGEQTVPAAAHGDANSLVVWEEGKYRERDVCGARVDHDGVVLDTAGILVSGSPWEQCAPEVSSDGTDFLVAWQDWRNSSYDIYCARVSQSGTVLDTAGVAVCTSSGDQVTPAVACNGTDYLVLWQDQDVGVRDIYGARVSRQGVVLDTGGLAVSTATGTQQQPAAASGDDGFFVVWSDWRNADRDIYGARVTGNGTVLDTVGLEICRAPGAQDCPTIEYDGTDFLVVWQDERNGERDLYGARVTREGTVLDTFAAVTQQGYQVNPVLARGSGGKMLLACSGWTGVVDDVPYNSPRIWATLSPHAGTSDRPPDRLRTASRFPTVVRDLLFLPESSDPKRPCWMLDATGRKVMELRPGANDVRSLVPGVYFVRRNSARDEGHTGKVVVAE</sequence>
<dbReference type="AlphaFoldDB" id="A0A937XDY8"/>
<gene>
    <name evidence="2" type="ORF">FJY68_08925</name>
</gene>
<feature type="chain" id="PRO_5037921477" description="T9SS type A sorting domain-containing protein" evidence="1">
    <location>
        <begin position="18"/>
        <end position="844"/>
    </location>
</feature>
<feature type="signal peptide" evidence="1">
    <location>
        <begin position="1"/>
        <end position="17"/>
    </location>
</feature>
<dbReference type="PANTHER" id="PTHR36842">
    <property type="entry name" value="PROTEIN TOLB HOMOLOG"/>
    <property type="match status" value="1"/>
</dbReference>